<evidence type="ECO:0008006" key="4">
    <source>
        <dbReference type="Google" id="ProtNLM"/>
    </source>
</evidence>
<keyword evidence="1" id="KW-1133">Transmembrane helix</keyword>
<dbReference type="Proteomes" id="UP000464452">
    <property type="component" value="Chromosome"/>
</dbReference>
<gene>
    <name evidence="2" type="ORF">G3A45_00890</name>
</gene>
<reference evidence="2 3" key="1">
    <citation type="submission" date="2020-02" db="EMBL/GenBank/DDBJ databases">
        <title>Thermophilic hydrogen producing bacteria, Caloranaerobacter azorensis.</title>
        <authorList>
            <person name="Baek K."/>
        </authorList>
    </citation>
    <scope>NUCLEOTIDE SEQUENCE [LARGE SCALE GENOMIC DNA]</scope>
    <source>
        <strain evidence="2 3">T3-1</strain>
    </source>
</reference>
<organism evidence="2 3">
    <name type="scientific">Caloranaerobacter azorensis</name>
    <dbReference type="NCBI Taxonomy" id="116090"/>
    <lineage>
        <taxon>Bacteria</taxon>
        <taxon>Bacillati</taxon>
        <taxon>Bacillota</taxon>
        <taxon>Tissierellia</taxon>
        <taxon>Tissierellales</taxon>
        <taxon>Thermohalobacteraceae</taxon>
        <taxon>Caloranaerobacter</taxon>
    </lineage>
</organism>
<evidence type="ECO:0000313" key="2">
    <source>
        <dbReference type="EMBL" id="QIB25994.1"/>
    </source>
</evidence>
<dbReference type="KEGG" id="cazo:G3A45_00890"/>
<name>A0A6P1YAB2_9FIRM</name>
<evidence type="ECO:0000313" key="3">
    <source>
        <dbReference type="Proteomes" id="UP000464452"/>
    </source>
</evidence>
<dbReference type="RefSeq" id="WP_163234196.1">
    <property type="nucleotide sequence ID" value="NZ_CP048617.1"/>
</dbReference>
<evidence type="ECO:0000256" key="1">
    <source>
        <dbReference type="SAM" id="Phobius"/>
    </source>
</evidence>
<dbReference type="EMBL" id="CP048617">
    <property type="protein sequence ID" value="QIB25994.1"/>
    <property type="molecule type" value="Genomic_DNA"/>
</dbReference>
<proteinExistence type="predicted"/>
<protein>
    <recommendedName>
        <fullName evidence="4">Prepilin-type N-terminal cleavage/methylation domain-containing protein</fullName>
    </recommendedName>
</protein>
<keyword evidence="1" id="KW-0472">Membrane</keyword>
<feature type="transmembrane region" description="Helical" evidence="1">
    <location>
        <begin position="12"/>
        <end position="34"/>
    </location>
</feature>
<dbReference type="AlphaFoldDB" id="A0A6P1YAB2"/>
<keyword evidence="1" id="KW-0812">Transmembrane</keyword>
<accession>A0A6P1YAB2</accession>
<sequence length="174" mass="19664">MKLINRGGFTVLELLISLAFASLLILMISTLFFMNANSYNKEDIVLELQYHGQVVLNYFSDRVMEAKGVVEIIDVNNIDSLDKDSEIRLKKVIFRTNDKGVIFEVKPNNKLFYGEGIAGSAKTEIADYVESIILKPLPNGKKFLDADGIEITVNLSKKNVTESYSTKVFFRNKK</sequence>